<organism evidence="1 2">
    <name type="scientific">Inconstantimicrobium mannanitabidum</name>
    <dbReference type="NCBI Taxonomy" id="1604901"/>
    <lineage>
        <taxon>Bacteria</taxon>
        <taxon>Bacillati</taxon>
        <taxon>Bacillota</taxon>
        <taxon>Clostridia</taxon>
        <taxon>Eubacteriales</taxon>
        <taxon>Clostridiaceae</taxon>
        <taxon>Inconstantimicrobium</taxon>
    </lineage>
</organism>
<protein>
    <submittedName>
        <fullName evidence="1">Uncharacterized protein</fullName>
    </submittedName>
</protein>
<dbReference type="EMBL" id="BROD01000001">
    <property type="protein sequence ID" value="GKX66385.1"/>
    <property type="molecule type" value="Genomic_DNA"/>
</dbReference>
<comment type="caution">
    <text evidence="1">The sequence shown here is derived from an EMBL/GenBank/DDBJ whole genome shotgun (WGS) entry which is preliminary data.</text>
</comment>
<name>A0ACB5RB93_9CLOT</name>
<accession>A0ACB5RB93</accession>
<reference evidence="1" key="1">
    <citation type="journal article" date="2025" name="Int. J. Syst. Evol. Microbiol.">
        <title>Inconstantimicrobium mannanitabidum sp. nov., a novel member of the family Clostridiaceae isolated from anoxic soil under the treatment of reductive soil disinfestation.</title>
        <authorList>
            <person name="Ueki A."/>
            <person name="Tonouchi A."/>
            <person name="Honma S."/>
            <person name="Kaku N."/>
            <person name="Ueki K."/>
        </authorList>
    </citation>
    <scope>NUCLEOTIDE SEQUENCE</scope>
    <source>
        <strain evidence="1">TW13</strain>
    </source>
</reference>
<evidence type="ECO:0000313" key="2">
    <source>
        <dbReference type="Proteomes" id="UP001058074"/>
    </source>
</evidence>
<sequence>MENIKIDSSLSFGGYNWRVLDIQNNTALIITEEIIEQRPYHDAYKDITWSDCALRKYLNDEFYDKFNAKDKSRIIPVINKNLDNQWYHSKGGPDTQDSIFLLSLEEVCKYFGDSLSKLNNPGKNQRYWFERKDKNNSKRLAKLHGGGYCWWWLRSPGRVNVKAVYIFGTDGNIGIQGNNILKGNIGDGKCIGGVRPALWLNLEL</sequence>
<keyword evidence="2" id="KW-1185">Reference proteome</keyword>
<gene>
    <name evidence="1" type="ORF">rsdtw13_16430</name>
</gene>
<proteinExistence type="predicted"/>
<dbReference type="Proteomes" id="UP001058074">
    <property type="component" value="Unassembled WGS sequence"/>
</dbReference>
<evidence type="ECO:0000313" key="1">
    <source>
        <dbReference type="EMBL" id="GKX66385.1"/>
    </source>
</evidence>